<evidence type="ECO:0000313" key="1">
    <source>
        <dbReference type="EMBL" id="KAL2634832.1"/>
    </source>
</evidence>
<protein>
    <recommendedName>
        <fullName evidence="3">F-box protein</fullName>
    </recommendedName>
</protein>
<evidence type="ECO:0000313" key="2">
    <source>
        <dbReference type="Proteomes" id="UP001605036"/>
    </source>
</evidence>
<sequence>MMQTDNRKNYPLAAAGRIISPEDPLILNLDKRVTCIAEDWRYGLRGEASAVQKLEPVERLLWLVRIEIDPVVLVFSWSSVCQVSRSWKNQLSSETEDHFQKEGQKFFLAPGVRQRVSGWLMLVIFTRQSCALFTKEETVLAKAAPSPKEKQNFEGLRAVVDLSRAALFDLESFKFDAVKMRSLRFTTRKIDTFRVVSYGCLNLPNDLIDAIVRQSCLNSGPME</sequence>
<dbReference type="EMBL" id="JBHFFA010000003">
    <property type="protein sequence ID" value="KAL2634832.1"/>
    <property type="molecule type" value="Genomic_DNA"/>
</dbReference>
<dbReference type="Proteomes" id="UP001605036">
    <property type="component" value="Unassembled WGS sequence"/>
</dbReference>
<organism evidence="1 2">
    <name type="scientific">Riccia fluitans</name>
    <dbReference type="NCBI Taxonomy" id="41844"/>
    <lineage>
        <taxon>Eukaryota</taxon>
        <taxon>Viridiplantae</taxon>
        <taxon>Streptophyta</taxon>
        <taxon>Embryophyta</taxon>
        <taxon>Marchantiophyta</taxon>
        <taxon>Marchantiopsida</taxon>
        <taxon>Marchantiidae</taxon>
        <taxon>Marchantiales</taxon>
        <taxon>Ricciaceae</taxon>
        <taxon>Riccia</taxon>
    </lineage>
</organism>
<keyword evidence="2" id="KW-1185">Reference proteome</keyword>
<evidence type="ECO:0008006" key="3">
    <source>
        <dbReference type="Google" id="ProtNLM"/>
    </source>
</evidence>
<dbReference type="AlphaFoldDB" id="A0ABD1YVN0"/>
<accession>A0ABD1YVN0</accession>
<reference evidence="1 2" key="1">
    <citation type="submission" date="2024-09" db="EMBL/GenBank/DDBJ databases">
        <title>Chromosome-scale assembly of Riccia fluitans.</title>
        <authorList>
            <person name="Paukszto L."/>
            <person name="Sawicki J."/>
            <person name="Karawczyk K."/>
            <person name="Piernik-Szablinska J."/>
            <person name="Szczecinska M."/>
            <person name="Mazdziarz M."/>
        </authorList>
    </citation>
    <scope>NUCLEOTIDE SEQUENCE [LARGE SCALE GENOMIC DNA]</scope>
    <source>
        <strain evidence="1">Rf_01</strain>
        <tissue evidence="1">Aerial parts of the thallus</tissue>
    </source>
</reference>
<comment type="caution">
    <text evidence="1">The sequence shown here is derived from an EMBL/GenBank/DDBJ whole genome shotgun (WGS) entry which is preliminary data.</text>
</comment>
<proteinExistence type="predicted"/>
<name>A0ABD1YVN0_9MARC</name>
<gene>
    <name evidence="1" type="ORF">R1flu_006311</name>
</gene>